<evidence type="ECO:0000313" key="11">
    <source>
        <dbReference type="EMBL" id="KXS14421.1"/>
    </source>
</evidence>
<protein>
    <recommendedName>
        <fullName evidence="10">C2H2-type domain-containing protein</fullName>
    </recommendedName>
</protein>
<evidence type="ECO:0000256" key="2">
    <source>
        <dbReference type="ARBA" id="ARBA00022723"/>
    </source>
</evidence>
<organism evidence="11 12">
    <name type="scientific">Gonapodya prolifera (strain JEL478)</name>
    <name type="common">Monoblepharis prolifera</name>
    <dbReference type="NCBI Taxonomy" id="1344416"/>
    <lineage>
        <taxon>Eukaryota</taxon>
        <taxon>Fungi</taxon>
        <taxon>Fungi incertae sedis</taxon>
        <taxon>Chytridiomycota</taxon>
        <taxon>Chytridiomycota incertae sedis</taxon>
        <taxon>Monoblepharidomycetes</taxon>
        <taxon>Monoblepharidales</taxon>
        <taxon>Gonapodyaceae</taxon>
        <taxon>Gonapodya</taxon>
    </lineage>
</organism>
<reference evidence="11 12" key="1">
    <citation type="journal article" date="2015" name="Genome Biol. Evol.">
        <title>Phylogenomic analyses indicate that early fungi evolved digesting cell walls of algal ancestors of land plants.</title>
        <authorList>
            <person name="Chang Y."/>
            <person name="Wang S."/>
            <person name="Sekimoto S."/>
            <person name="Aerts A.L."/>
            <person name="Choi C."/>
            <person name="Clum A."/>
            <person name="LaButti K.M."/>
            <person name="Lindquist E.A."/>
            <person name="Yee Ngan C."/>
            <person name="Ohm R.A."/>
            <person name="Salamov A.A."/>
            <person name="Grigoriev I.V."/>
            <person name="Spatafora J.W."/>
            <person name="Berbee M.L."/>
        </authorList>
    </citation>
    <scope>NUCLEOTIDE SEQUENCE [LARGE SCALE GENOMIC DNA]</scope>
    <source>
        <strain evidence="11 12">JEL478</strain>
    </source>
</reference>
<dbReference type="InterPro" id="IPR013087">
    <property type="entry name" value="Znf_C2H2_type"/>
</dbReference>
<evidence type="ECO:0000256" key="9">
    <source>
        <dbReference type="SAM" id="MobiDB-lite"/>
    </source>
</evidence>
<feature type="region of interest" description="Disordered" evidence="9">
    <location>
        <begin position="281"/>
        <end position="329"/>
    </location>
</feature>
<dbReference type="OrthoDB" id="8922241at2759"/>
<dbReference type="Proteomes" id="UP000070544">
    <property type="component" value="Unassembled WGS sequence"/>
</dbReference>
<dbReference type="SUPFAM" id="SSF57667">
    <property type="entry name" value="beta-beta-alpha zinc fingers"/>
    <property type="match status" value="1"/>
</dbReference>
<feature type="domain" description="C2H2-type" evidence="10">
    <location>
        <begin position="381"/>
        <end position="410"/>
    </location>
</feature>
<evidence type="ECO:0000256" key="5">
    <source>
        <dbReference type="ARBA" id="ARBA00023015"/>
    </source>
</evidence>
<keyword evidence="2" id="KW-0479">Metal-binding</keyword>
<dbReference type="InterPro" id="IPR036236">
    <property type="entry name" value="Znf_C2H2_sf"/>
</dbReference>
<evidence type="ECO:0000256" key="6">
    <source>
        <dbReference type="ARBA" id="ARBA00023163"/>
    </source>
</evidence>
<keyword evidence="4" id="KW-0862">Zinc</keyword>
<feature type="compositionally biased region" description="Basic residues" evidence="9">
    <location>
        <begin position="483"/>
        <end position="500"/>
    </location>
</feature>
<evidence type="ECO:0000256" key="7">
    <source>
        <dbReference type="ARBA" id="ARBA00023242"/>
    </source>
</evidence>
<feature type="region of interest" description="Disordered" evidence="9">
    <location>
        <begin position="466"/>
        <end position="500"/>
    </location>
</feature>
<comment type="subcellular location">
    <subcellularLocation>
        <location evidence="1">Nucleus</location>
    </subcellularLocation>
</comment>
<dbReference type="GO" id="GO:0005634">
    <property type="term" value="C:nucleus"/>
    <property type="evidence" value="ECO:0007669"/>
    <property type="project" value="UniProtKB-SubCell"/>
</dbReference>
<keyword evidence="12" id="KW-1185">Reference proteome</keyword>
<dbReference type="AlphaFoldDB" id="A0A139AC88"/>
<name>A0A139AC88_GONPJ</name>
<dbReference type="SMART" id="SM00355">
    <property type="entry name" value="ZnF_C2H2"/>
    <property type="match status" value="2"/>
</dbReference>
<evidence type="ECO:0000256" key="1">
    <source>
        <dbReference type="ARBA" id="ARBA00004123"/>
    </source>
</evidence>
<keyword evidence="3 8" id="KW-0863">Zinc-finger</keyword>
<dbReference type="EMBL" id="KQ965769">
    <property type="protein sequence ID" value="KXS14421.1"/>
    <property type="molecule type" value="Genomic_DNA"/>
</dbReference>
<keyword evidence="6" id="KW-0804">Transcription</keyword>
<accession>A0A139AC88</accession>
<dbReference type="Gene3D" id="3.30.160.60">
    <property type="entry name" value="Classic Zinc Finger"/>
    <property type="match status" value="1"/>
</dbReference>
<dbReference type="PANTHER" id="PTHR46179">
    <property type="entry name" value="ZINC FINGER PROTEIN"/>
    <property type="match status" value="1"/>
</dbReference>
<evidence type="ECO:0000259" key="10">
    <source>
        <dbReference type="PROSITE" id="PS50157"/>
    </source>
</evidence>
<feature type="region of interest" description="Disordered" evidence="9">
    <location>
        <begin position="169"/>
        <end position="191"/>
    </location>
</feature>
<proteinExistence type="predicted"/>
<dbReference type="PROSITE" id="PS50157">
    <property type="entry name" value="ZINC_FINGER_C2H2_2"/>
    <property type="match status" value="1"/>
</dbReference>
<dbReference type="PANTHER" id="PTHR46179:SF13">
    <property type="entry name" value="C2H2-TYPE DOMAIN-CONTAINING PROTEIN"/>
    <property type="match status" value="1"/>
</dbReference>
<dbReference type="PROSITE" id="PS00028">
    <property type="entry name" value="ZINC_FINGER_C2H2_1"/>
    <property type="match status" value="1"/>
</dbReference>
<dbReference type="GO" id="GO:0006357">
    <property type="term" value="P:regulation of transcription by RNA polymerase II"/>
    <property type="evidence" value="ECO:0007669"/>
    <property type="project" value="TreeGrafter"/>
</dbReference>
<gene>
    <name evidence="11" type="ORF">M427DRAFT_146024</name>
</gene>
<evidence type="ECO:0000256" key="8">
    <source>
        <dbReference type="PROSITE-ProRule" id="PRU00042"/>
    </source>
</evidence>
<evidence type="ECO:0000256" key="4">
    <source>
        <dbReference type="ARBA" id="ARBA00022833"/>
    </source>
</evidence>
<keyword evidence="5" id="KW-0805">Transcription regulation</keyword>
<dbReference type="STRING" id="1344416.A0A139AC88"/>
<keyword evidence="7" id="KW-0539">Nucleus</keyword>
<sequence length="500" mass="54520">MPSAVRANSIHVPAKTAKSPRVAVCLAAAALAIKSIPDKKTNADAPPTPPPSELDLDSQCLWSLDSHTFFELDSWPEVVSAEQQISSDVASTDQQVTAEGDLDTLHNGLTAEGEDVWSFEPNYMVPLSFDVDFMDTVNTQAIPALHNDDTPDAPAEHDEFEAWTVDSDDGEEVGAANGQDSPPTPDHSPATALAADLVPQCELSIHSEWLLDDGLVSSPFTALAAFDSSYDLAIAECQTLEDEEALQRLAVEDCEVQEVSQQQQLDAERESIQVYKMIQPGSEVRPHPDSASLSLANPSLDYPTPASSSDRFSVEPDGTISGISLHDISPSLASSPPPDGLEMHVRLPTPPVTEIVSEVEEEFVKSFICRAGSQRGPTSSWICTFPDCNKTFTRRYNCETHTRTHIDVRRFACTVKCPRSGMQCEAKFARSHDMRRHIVSVHGEGAKPWLCRCTECLVEIASENANKRKNKDTDDEEVEGGPMRKKGRPKGRKNKGAVVA</sequence>
<dbReference type="InterPro" id="IPR051061">
    <property type="entry name" value="Zinc_finger_trans_reg"/>
</dbReference>
<dbReference type="GO" id="GO:0008270">
    <property type="term" value="F:zinc ion binding"/>
    <property type="evidence" value="ECO:0007669"/>
    <property type="project" value="UniProtKB-KW"/>
</dbReference>
<evidence type="ECO:0000256" key="3">
    <source>
        <dbReference type="ARBA" id="ARBA00022771"/>
    </source>
</evidence>
<evidence type="ECO:0000313" key="12">
    <source>
        <dbReference type="Proteomes" id="UP000070544"/>
    </source>
</evidence>